<proteinExistence type="predicted"/>
<evidence type="ECO:0000313" key="3">
    <source>
        <dbReference type="Proteomes" id="UP000321197"/>
    </source>
</evidence>
<dbReference type="SMART" id="SM00177">
    <property type="entry name" value="ARF"/>
    <property type="match status" value="1"/>
</dbReference>
<protein>
    <submittedName>
        <fullName evidence="2">GTP-binding protein</fullName>
    </submittedName>
</protein>
<organism evidence="2 3">
    <name type="scientific">Meiothermus hypogaeus NBRC 106114</name>
    <dbReference type="NCBI Taxonomy" id="1227553"/>
    <lineage>
        <taxon>Bacteria</taxon>
        <taxon>Thermotogati</taxon>
        <taxon>Deinococcota</taxon>
        <taxon>Deinococci</taxon>
        <taxon>Thermales</taxon>
        <taxon>Thermaceae</taxon>
        <taxon>Meiothermus</taxon>
    </lineage>
</organism>
<dbReference type="SMART" id="SM00174">
    <property type="entry name" value="RHO"/>
    <property type="match status" value="1"/>
</dbReference>
<reference evidence="2 3" key="1">
    <citation type="submission" date="2019-07" db="EMBL/GenBank/DDBJ databases">
        <title>Whole genome shotgun sequence of Meiothermus hypogaeus NBRC 106114.</title>
        <authorList>
            <person name="Hosoyama A."/>
            <person name="Uohara A."/>
            <person name="Ohji S."/>
            <person name="Ichikawa N."/>
        </authorList>
    </citation>
    <scope>NUCLEOTIDE SEQUENCE [LARGE SCALE GENOMIC DNA]</scope>
    <source>
        <strain evidence="2 3">NBRC 106114</strain>
    </source>
</reference>
<dbReference type="PROSITE" id="PS51419">
    <property type="entry name" value="RAB"/>
    <property type="match status" value="1"/>
</dbReference>
<dbReference type="SMART" id="SM00175">
    <property type="entry name" value="RAB"/>
    <property type="match status" value="1"/>
</dbReference>
<dbReference type="InterPro" id="IPR001806">
    <property type="entry name" value="Small_GTPase"/>
</dbReference>
<sequence>MIQKKICMLGAFAVGKTSLVARYVHGIFSEKYQTTVGVKIDKKVVTVGHQEVSLVLWDLYGEDQFQRVQPFYLRGSSGYLLVADGTRSETLEVAQSIQQRAQEVLGPVPFILMLNKRDLPWAVSEAQLNDLRASGWDIRYTSAKTGEGVEESFESLAKRMLEQS</sequence>
<comment type="caution">
    <text evidence="2">The sequence shown here is derived from an EMBL/GenBank/DDBJ whole genome shotgun (WGS) entry which is preliminary data.</text>
</comment>
<dbReference type="PANTHER" id="PTHR47978">
    <property type="match status" value="1"/>
</dbReference>
<dbReference type="SUPFAM" id="SSF52540">
    <property type="entry name" value="P-loop containing nucleoside triphosphate hydrolases"/>
    <property type="match status" value="1"/>
</dbReference>
<dbReference type="AlphaFoldDB" id="A0A511R4G1"/>
<dbReference type="RefSeq" id="WP_186814660.1">
    <property type="nucleotide sequence ID" value="NZ_BJXL01000104.1"/>
</dbReference>
<dbReference type="NCBIfam" id="TIGR00231">
    <property type="entry name" value="small_GTP"/>
    <property type="match status" value="1"/>
</dbReference>
<gene>
    <name evidence="2" type="ORF">MHY01S_26500</name>
</gene>
<dbReference type="InterPro" id="IPR027417">
    <property type="entry name" value="P-loop_NTPase"/>
</dbReference>
<dbReference type="InterPro" id="IPR005225">
    <property type="entry name" value="Small_GTP-bd"/>
</dbReference>
<dbReference type="Proteomes" id="UP000321197">
    <property type="component" value="Unassembled WGS sequence"/>
</dbReference>
<dbReference type="SMART" id="SM00173">
    <property type="entry name" value="RAS"/>
    <property type="match status" value="1"/>
</dbReference>
<dbReference type="EMBL" id="BJXL01000104">
    <property type="protein sequence ID" value="GEM84484.1"/>
    <property type="molecule type" value="Genomic_DNA"/>
</dbReference>
<dbReference type="GO" id="GO:0003924">
    <property type="term" value="F:GTPase activity"/>
    <property type="evidence" value="ECO:0007669"/>
    <property type="project" value="InterPro"/>
</dbReference>
<keyword evidence="1" id="KW-0547">Nucleotide-binding</keyword>
<dbReference type="CDD" id="cd00154">
    <property type="entry name" value="Rab"/>
    <property type="match status" value="1"/>
</dbReference>
<dbReference type="Pfam" id="PF00071">
    <property type="entry name" value="Ras"/>
    <property type="match status" value="1"/>
</dbReference>
<dbReference type="Gene3D" id="3.40.50.300">
    <property type="entry name" value="P-loop containing nucleotide triphosphate hydrolases"/>
    <property type="match status" value="1"/>
</dbReference>
<accession>A0A511R4G1</accession>
<dbReference type="GO" id="GO:0005525">
    <property type="term" value="F:GTP binding"/>
    <property type="evidence" value="ECO:0007669"/>
    <property type="project" value="InterPro"/>
</dbReference>
<evidence type="ECO:0000256" key="1">
    <source>
        <dbReference type="ARBA" id="ARBA00022741"/>
    </source>
</evidence>
<dbReference type="PRINTS" id="PR00449">
    <property type="entry name" value="RASTRNSFRMNG"/>
</dbReference>
<evidence type="ECO:0000313" key="2">
    <source>
        <dbReference type="EMBL" id="GEM84484.1"/>
    </source>
</evidence>
<name>A0A511R4G1_9DEIN</name>